<evidence type="ECO:0000256" key="6">
    <source>
        <dbReference type="RuleBase" id="RU363053"/>
    </source>
</evidence>
<protein>
    <submittedName>
        <fullName evidence="7">Integral membrane Mpv17 PMP22 family</fullName>
    </submittedName>
</protein>
<comment type="subcellular location">
    <subcellularLocation>
        <location evidence="1">Membrane</location>
        <topology evidence="1">Multi-pass membrane protein</topology>
    </subcellularLocation>
</comment>
<dbReference type="VEuPathDB" id="FungiDB:A9K55_005643"/>
<comment type="similarity">
    <text evidence="2 6">Belongs to the peroxisomal membrane protein PXMP2/4 family.</text>
</comment>
<dbReference type="GO" id="GO:0005778">
    <property type="term" value="C:peroxisomal membrane"/>
    <property type="evidence" value="ECO:0007669"/>
    <property type="project" value="TreeGrafter"/>
</dbReference>
<dbReference type="OrthoDB" id="10267969at2759"/>
<dbReference type="Proteomes" id="UP000323067">
    <property type="component" value="Chromosome vi"/>
</dbReference>
<keyword evidence="4 6" id="KW-1133">Transmembrane helix</keyword>
<keyword evidence="3 6" id="KW-0812">Transmembrane</keyword>
<dbReference type="VEuPathDB" id="FungiDB:CCM_03336"/>
<evidence type="ECO:0000256" key="4">
    <source>
        <dbReference type="ARBA" id="ARBA00022989"/>
    </source>
</evidence>
<evidence type="ECO:0000313" key="8">
    <source>
        <dbReference type="Proteomes" id="UP000323067"/>
    </source>
</evidence>
<evidence type="ECO:0000313" key="7">
    <source>
        <dbReference type="EMBL" id="ATY61178.1"/>
    </source>
</evidence>
<sequence length="213" mass="23109">MPSPIVAATIQSAGLGVLSSILAQCITAYREEGPFSVDWIPVFQYLLFIIVNTPPNFLWQELIEAAFPSHPEPQARPEKAGGAGSPPPLSTRNTVIKFLLDQTVGAAVNTLLFSSFTRSLRMASGHAPRVTSVSKAVSYWVSPDAVDFAQVDFGVVWAEAKREFWPLILAGYKLWPFVSLVNFTLIKSVQGRNLLGALAGVVWGVYICLVSAT</sequence>
<name>A0A2H4SDI7_CORMI</name>
<evidence type="ECO:0000256" key="3">
    <source>
        <dbReference type="ARBA" id="ARBA00022692"/>
    </source>
</evidence>
<keyword evidence="5 6" id="KW-0472">Membrane</keyword>
<dbReference type="Pfam" id="PF04117">
    <property type="entry name" value="Mpv17_PMP22"/>
    <property type="match status" value="1"/>
</dbReference>
<dbReference type="PANTHER" id="PTHR11266:SF80">
    <property type="entry name" value="PEROXISOMAL MEMBRANE PROTEIN 2"/>
    <property type="match status" value="1"/>
</dbReference>
<evidence type="ECO:0000256" key="5">
    <source>
        <dbReference type="ARBA" id="ARBA00023136"/>
    </source>
</evidence>
<dbReference type="OMA" id="DWVPVFQ"/>
<dbReference type="EMBL" id="CP023323">
    <property type="protein sequence ID" value="ATY61178.1"/>
    <property type="molecule type" value="Genomic_DNA"/>
</dbReference>
<evidence type="ECO:0000256" key="1">
    <source>
        <dbReference type="ARBA" id="ARBA00004141"/>
    </source>
</evidence>
<dbReference type="AlphaFoldDB" id="A0A2H4SDI7"/>
<dbReference type="PANTHER" id="PTHR11266">
    <property type="entry name" value="PEROXISOMAL MEMBRANE PROTEIN 2, PXMP2 MPV17"/>
    <property type="match status" value="1"/>
</dbReference>
<feature type="transmembrane region" description="Helical" evidence="6">
    <location>
        <begin position="194"/>
        <end position="212"/>
    </location>
</feature>
<reference evidence="7 8" key="1">
    <citation type="journal article" date="2017" name="BMC Genomics">
        <title>Chromosome level assembly and secondary metabolite potential of the parasitic fungus Cordyceps militaris.</title>
        <authorList>
            <person name="Kramer G.J."/>
            <person name="Nodwell J.R."/>
        </authorList>
    </citation>
    <scope>NUCLEOTIDE SEQUENCE [LARGE SCALE GENOMIC DNA]</scope>
    <source>
        <strain evidence="7 8">ATCC 34164</strain>
    </source>
</reference>
<dbReference type="InterPro" id="IPR007248">
    <property type="entry name" value="Mpv17_PMP22"/>
</dbReference>
<proteinExistence type="inferred from homology"/>
<organism evidence="7 8">
    <name type="scientific">Cordyceps militaris</name>
    <name type="common">Caterpillar fungus</name>
    <name type="synonym">Clavaria militaris</name>
    <dbReference type="NCBI Taxonomy" id="73501"/>
    <lineage>
        <taxon>Eukaryota</taxon>
        <taxon>Fungi</taxon>
        <taxon>Dikarya</taxon>
        <taxon>Ascomycota</taxon>
        <taxon>Pezizomycotina</taxon>
        <taxon>Sordariomycetes</taxon>
        <taxon>Hypocreomycetidae</taxon>
        <taxon>Hypocreales</taxon>
        <taxon>Cordycipitaceae</taxon>
        <taxon>Cordyceps</taxon>
    </lineage>
</organism>
<evidence type="ECO:0000256" key="2">
    <source>
        <dbReference type="ARBA" id="ARBA00006824"/>
    </source>
</evidence>
<gene>
    <name evidence="7" type="ORF">A9K55_005643</name>
</gene>
<accession>A0A2H4SDI7</accession>
<comment type="caution">
    <text evidence="6">Lacks conserved residue(s) required for the propagation of feature annotation.</text>
</comment>